<feature type="compositionally biased region" description="Basic and acidic residues" evidence="5">
    <location>
        <begin position="33"/>
        <end position="45"/>
    </location>
</feature>
<keyword evidence="4" id="KW-0052">Apoplast</keyword>
<dbReference type="PANTHER" id="PTHR21495">
    <property type="entry name" value="NUCLEOPORIN-RELATED"/>
    <property type="match status" value="1"/>
</dbReference>
<proteinExistence type="inferred from homology"/>
<evidence type="ECO:0000256" key="4">
    <source>
        <dbReference type="RuleBase" id="RU363099"/>
    </source>
</evidence>
<evidence type="ECO:0000313" key="7">
    <source>
        <dbReference type="Proteomes" id="UP000652761"/>
    </source>
</evidence>
<dbReference type="Proteomes" id="UP000652761">
    <property type="component" value="Unassembled WGS sequence"/>
</dbReference>
<sequence length="658" mass="71558">MRRGVPGERREKPDEGGGERRARRRMRERRRGRQGEGKGPGELRERAAHTVLGGFGPKKALIPFFSSSIPFLLPKKLHTRSRSASVTSHGPRQLDGVPCIPQSRTQGTRPGPGNHGAAAAQCTVLFEAIRPAPTAHLRMRFLSQRPAPKLGRQKLSHLRVFWHDIVSGRNPTAVPVAQAAVTNTSRTSFGMVVMIDDPLTEGPEMSTNLVGRAQGMYASASQEELGLMMAMNFAFTEGKYNGSTITILGRNTVFSKVREMPVIGGSGLFRFATGYCQARTHMLDLRTGDAVVEYNLFSKVPEMARLLPATSPHLPAIAFGATLLCFVAAGKPGGGGFLVSEGPAPKPRPQRLSHFHFYYHDIVFGRNPTAVKIVDAVSANATTDFGMVAMIDDPLTEGPEVSSKLVGRAQGMYSSTSQTESVLLMTANFVFLEGEYNGSAVTIMGRYRIPSTVREMPVVGGSGLFRFARGYSQASTIKYNAKTGNALVEYNLYPRGFLVSQRPAPKLRQQKLSHFRFFFHEIVSGRSPTAVPVVRAPPTNASTADFGMVVMIDNPLTAGPEVSSKLVGRAQGMYTSASQNEQALLMAMNLLFLEGKYNGSSVAILGRNNVFLDVREMPVVGGSGRFRFAGGYCQARSLSFDVRTGDAVVEYNLYVLHN</sequence>
<evidence type="ECO:0000313" key="6">
    <source>
        <dbReference type="EMBL" id="MQL89591.1"/>
    </source>
</evidence>
<comment type="subunit">
    <text evidence="2 4">Homodimer.</text>
</comment>
<keyword evidence="7" id="KW-1185">Reference proteome</keyword>
<evidence type="ECO:0000256" key="2">
    <source>
        <dbReference type="ARBA" id="ARBA00011738"/>
    </source>
</evidence>
<comment type="similarity">
    <text evidence="1 4">Belongs to the plant dirigent protein family.</text>
</comment>
<name>A0A843V0R8_COLES</name>
<organism evidence="6 7">
    <name type="scientific">Colocasia esculenta</name>
    <name type="common">Wild taro</name>
    <name type="synonym">Arum esculentum</name>
    <dbReference type="NCBI Taxonomy" id="4460"/>
    <lineage>
        <taxon>Eukaryota</taxon>
        <taxon>Viridiplantae</taxon>
        <taxon>Streptophyta</taxon>
        <taxon>Embryophyta</taxon>
        <taxon>Tracheophyta</taxon>
        <taxon>Spermatophyta</taxon>
        <taxon>Magnoliopsida</taxon>
        <taxon>Liliopsida</taxon>
        <taxon>Araceae</taxon>
        <taxon>Aroideae</taxon>
        <taxon>Colocasieae</taxon>
        <taxon>Colocasia</taxon>
    </lineage>
</organism>
<dbReference type="GO" id="GO:0009699">
    <property type="term" value="P:phenylpropanoid biosynthetic process"/>
    <property type="evidence" value="ECO:0007669"/>
    <property type="project" value="UniProtKB-ARBA"/>
</dbReference>
<evidence type="ECO:0000256" key="1">
    <source>
        <dbReference type="ARBA" id="ARBA00010746"/>
    </source>
</evidence>
<comment type="subcellular location">
    <subcellularLocation>
        <location evidence="4">Secreted</location>
        <location evidence="4">Extracellular space</location>
        <location evidence="4">Apoplast</location>
    </subcellularLocation>
</comment>
<feature type="region of interest" description="Disordered" evidence="5">
    <location>
        <begin position="1"/>
        <end position="45"/>
    </location>
</feature>
<feature type="compositionally biased region" description="Basic residues" evidence="5">
    <location>
        <begin position="21"/>
        <end position="32"/>
    </location>
</feature>
<dbReference type="InterPro" id="IPR044859">
    <property type="entry name" value="Allene_oxi_cyc_Dirigent"/>
</dbReference>
<gene>
    <name evidence="6" type="ORF">Taro_022186</name>
</gene>
<reference evidence="6" key="1">
    <citation type="submission" date="2017-07" db="EMBL/GenBank/DDBJ databases">
        <title>Taro Niue Genome Assembly and Annotation.</title>
        <authorList>
            <person name="Atibalentja N."/>
            <person name="Keating K."/>
            <person name="Fields C.J."/>
        </authorList>
    </citation>
    <scope>NUCLEOTIDE SEQUENCE</scope>
    <source>
        <strain evidence="6">Niue_2</strain>
        <tissue evidence="6">Leaf</tissue>
    </source>
</reference>
<dbReference type="InterPro" id="IPR004265">
    <property type="entry name" value="Dirigent"/>
</dbReference>
<comment type="function">
    <text evidence="4">Dirigent proteins impart stereoselectivity on the phenoxy radical-coupling reaction, yielding optically active lignans from two molecules of coniferyl alcohol in the biosynthesis of lignans, flavonolignans, and alkaloids and thus plays a central role in plant secondary metabolism.</text>
</comment>
<evidence type="ECO:0000256" key="5">
    <source>
        <dbReference type="SAM" id="MobiDB-lite"/>
    </source>
</evidence>
<dbReference type="GO" id="GO:0048046">
    <property type="term" value="C:apoplast"/>
    <property type="evidence" value="ECO:0007669"/>
    <property type="project" value="UniProtKB-SubCell"/>
</dbReference>
<dbReference type="OrthoDB" id="1864232at2759"/>
<accession>A0A843V0R8</accession>
<protein>
    <recommendedName>
        <fullName evidence="4">Dirigent protein</fullName>
    </recommendedName>
</protein>
<evidence type="ECO:0000256" key="3">
    <source>
        <dbReference type="ARBA" id="ARBA00022525"/>
    </source>
</evidence>
<dbReference type="Pfam" id="PF03018">
    <property type="entry name" value="Dirigent"/>
    <property type="match status" value="3"/>
</dbReference>
<dbReference type="EMBL" id="NMUH01001162">
    <property type="protein sequence ID" value="MQL89591.1"/>
    <property type="molecule type" value="Genomic_DNA"/>
</dbReference>
<dbReference type="AlphaFoldDB" id="A0A843V0R8"/>
<comment type="caution">
    <text evidence="6">The sequence shown here is derived from an EMBL/GenBank/DDBJ whole genome shotgun (WGS) entry which is preliminary data.</text>
</comment>
<keyword evidence="3 4" id="KW-0964">Secreted</keyword>
<feature type="compositionally biased region" description="Basic and acidic residues" evidence="5">
    <location>
        <begin position="1"/>
        <end position="20"/>
    </location>
</feature>
<dbReference type="Gene3D" id="2.40.480.10">
    <property type="entry name" value="Allene oxide cyclase-like"/>
    <property type="match status" value="3"/>
</dbReference>